<evidence type="ECO:0000256" key="1">
    <source>
        <dbReference type="SAM" id="MobiDB-lite"/>
    </source>
</evidence>
<sequence>MPGPVPQHACLPDGSLSILASPLPSATAAKIMLVVIGVLLIVAFLYYASPMRLTRVISDAMSDLDKVFIAVTTAGLLGLLSAEDMQAVVWTYQMLRIEVGTLQSDALRNSTSWCTSLYSVFTRSKRLFRCIKQVRDFQRRLQVLQKDHRNKTNSLPLSFATGTNVLQNKTPAPGHRRLPPPPSNRLPNKHNPNPNRKQNRAGRLPRRIPSPTVGPPSASGSGSNANTGYRQQGGGGYPSPPPPGPPVPPQGGGSNPYSEPSSMYGAPMNALRQPGPPVAPRDHREQRERERERERDREREQRDQERDQLQMQREREQDRDREQQLRERDRDPREFAPHSPHPLLAWQGGLPLTSAHGPPPPSQSVQVQAQQQHQGGTGVGLGLSPGAY</sequence>
<keyword evidence="2" id="KW-0812">Transmembrane</keyword>
<evidence type="ECO:0000256" key="2">
    <source>
        <dbReference type="SAM" id="Phobius"/>
    </source>
</evidence>
<organism evidence="3 4">
    <name type="scientific">Mycena metata</name>
    <dbReference type="NCBI Taxonomy" id="1033252"/>
    <lineage>
        <taxon>Eukaryota</taxon>
        <taxon>Fungi</taxon>
        <taxon>Dikarya</taxon>
        <taxon>Basidiomycota</taxon>
        <taxon>Agaricomycotina</taxon>
        <taxon>Agaricomycetes</taxon>
        <taxon>Agaricomycetidae</taxon>
        <taxon>Agaricales</taxon>
        <taxon>Marasmiineae</taxon>
        <taxon>Mycenaceae</taxon>
        <taxon>Mycena</taxon>
    </lineage>
</organism>
<evidence type="ECO:0000313" key="4">
    <source>
        <dbReference type="Proteomes" id="UP001215598"/>
    </source>
</evidence>
<dbReference type="Proteomes" id="UP001215598">
    <property type="component" value="Unassembled WGS sequence"/>
</dbReference>
<feature type="compositionally biased region" description="Gly residues" evidence="1">
    <location>
        <begin position="375"/>
        <end position="388"/>
    </location>
</feature>
<feature type="compositionally biased region" description="Low complexity" evidence="1">
    <location>
        <begin position="363"/>
        <end position="374"/>
    </location>
</feature>
<protein>
    <submittedName>
        <fullName evidence="3">Uncharacterized protein</fullName>
    </submittedName>
</protein>
<keyword evidence="2" id="KW-0472">Membrane</keyword>
<feature type="transmembrane region" description="Helical" evidence="2">
    <location>
        <begin position="28"/>
        <end position="48"/>
    </location>
</feature>
<dbReference type="AlphaFoldDB" id="A0AAD7NFQ0"/>
<feature type="compositionally biased region" description="Basic residues" evidence="1">
    <location>
        <begin position="197"/>
        <end position="206"/>
    </location>
</feature>
<proteinExistence type="predicted"/>
<accession>A0AAD7NFQ0</accession>
<comment type="caution">
    <text evidence="3">The sequence shown here is derived from an EMBL/GenBank/DDBJ whole genome shotgun (WGS) entry which is preliminary data.</text>
</comment>
<feature type="compositionally biased region" description="Low complexity" evidence="1">
    <location>
        <begin position="209"/>
        <end position="230"/>
    </location>
</feature>
<dbReference type="EMBL" id="JARKIB010000040">
    <property type="protein sequence ID" value="KAJ7759055.1"/>
    <property type="molecule type" value="Genomic_DNA"/>
</dbReference>
<feature type="compositionally biased region" description="Basic and acidic residues" evidence="1">
    <location>
        <begin position="280"/>
        <end position="336"/>
    </location>
</feature>
<gene>
    <name evidence="3" type="ORF">B0H16DRAFT_1819457</name>
</gene>
<keyword evidence="2" id="KW-1133">Transmembrane helix</keyword>
<feature type="compositionally biased region" description="Pro residues" evidence="1">
    <location>
        <begin position="238"/>
        <end position="249"/>
    </location>
</feature>
<evidence type="ECO:0000313" key="3">
    <source>
        <dbReference type="EMBL" id="KAJ7759055.1"/>
    </source>
</evidence>
<feature type="compositionally biased region" description="Polar residues" evidence="1">
    <location>
        <begin position="153"/>
        <end position="170"/>
    </location>
</feature>
<name>A0AAD7NFQ0_9AGAR</name>
<keyword evidence="4" id="KW-1185">Reference proteome</keyword>
<feature type="region of interest" description="Disordered" evidence="1">
    <location>
        <begin position="153"/>
        <end position="388"/>
    </location>
</feature>
<reference evidence="3" key="1">
    <citation type="submission" date="2023-03" db="EMBL/GenBank/DDBJ databases">
        <title>Massive genome expansion in bonnet fungi (Mycena s.s.) driven by repeated elements and novel gene families across ecological guilds.</title>
        <authorList>
            <consortium name="Lawrence Berkeley National Laboratory"/>
            <person name="Harder C.B."/>
            <person name="Miyauchi S."/>
            <person name="Viragh M."/>
            <person name="Kuo A."/>
            <person name="Thoen E."/>
            <person name="Andreopoulos B."/>
            <person name="Lu D."/>
            <person name="Skrede I."/>
            <person name="Drula E."/>
            <person name="Henrissat B."/>
            <person name="Morin E."/>
            <person name="Kohler A."/>
            <person name="Barry K."/>
            <person name="LaButti K."/>
            <person name="Morin E."/>
            <person name="Salamov A."/>
            <person name="Lipzen A."/>
            <person name="Mereny Z."/>
            <person name="Hegedus B."/>
            <person name="Baldrian P."/>
            <person name="Stursova M."/>
            <person name="Weitz H."/>
            <person name="Taylor A."/>
            <person name="Grigoriev I.V."/>
            <person name="Nagy L.G."/>
            <person name="Martin F."/>
            <person name="Kauserud H."/>
        </authorList>
    </citation>
    <scope>NUCLEOTIDE SEQUENCE</scope>
    <source>
        <strain evidence="3">CBHHK182m</strain>
    </source>
</reference>